<dbReference type="OrthoDB" id="2017169at2759"/>
<dbReference type="GO" id="GO:0009507">
    <property type="term" value="C:chloroplast"/>
    <property type="evidence" value="ECO:0007669"/>
    <property type="project" value="TreeGrafter"/>
</dbReference>
<evidence type="ECO:0000256" key="2">
    <source>
        <dbReference type="SAM" id="MobiDB-lite"/>
    </source>
</evidence>
<dbReference type="PANTHER" id="PTHR35299:SF3">
    <property type="entry name" value="RUBISCO ACCUMULATION FACTOR 1.2, CHLOROPLASTIC"/>
    <property type="match status" value="1"/>
</dbReference>
<reference evidence="7 8" key="1">
    <citation type="journal article" date="2020" name="bioRxiv">
        <title>Sequence and annotation of 42 cannabis genomes reveals extensive copy number variation in cannabinoid synthesis and pathogen resistance genes.</title>
        <authorList>
            <person name="Mckernan K.J."/>
            <person name="Helbert Y."/>
            <person name="Kane L.T."/>
            <person name="Ebling H."/>
            <person name="Zhang L."/>
            <person name="Liu B."/>
            <person name="Eaton Z."/>
            <person name="Mclaughlin S."/>
            <person name="Kingan S."/>
            <person name="Baybayan P."/>
            <person name="Concepcion G."/>
            <person name="Jordan M."/>
            <person name="Riva A."/>
            <person name="Barbazuk W."/>
            <person name="Harkins T."/>
        </authorList>
    </citation>
    <scope>NUCLEOTIDE SEQUENCE [LARGE SCALE GENOMIC DNA]</scope>
    <source>
        <strain evidence="8">cv. Jamaican Lion 4</strain>
        <strain evidence="7">Father</strain>
        <tissue evidence="7">Leaf</tissue>
    </source>
</reference>
<dbReference type="Proteomes" id="UP000583929">
    <property type="component" value="Unassembled WGS sequence"/>
</dbReference>
<dbReference type="SMR" id="A0A7J6G379"/>
<dbReference type="InterPro" id="IPR037494">
    <property type="entry name" value="RAF1"/>
</dbReference>
<feature type="region of interest" description="Disordered" evidence="2">
    <location>
        <begin position="44"/>
        <end position="78"/>
    </location>
</feature>
<accession>A0A7J6G379</accession>
<name>A0A7J6G379_CANSA</name>
<dbReference type="OMA" id="LWHEYAP"/>
<dbReference type="InterPro" id="IPR040781">
    <property type="entry name" value="Raf1_HTH"/>
</dbReference>
<accession>A0A803PZH1</accession>
<feature type="compositionally biased region" description="Low complexity" evidence="2">
    <location>
        <begin position="48"/>
        <end position="64"/>
    </location>
</feature>
<dbReference type="InterPro" id="IPR041358">
    <property type="entry name" value="Raf1_N"/>
</dbReference>
<keyword evidence="8" id="KW-1185">Reference proteome</keyword>
<dbReference type="Pfam" id="PF18087">
    <property type="entry name" value="RuBisCo_chap_C"/>
    <property type="match status" value="1"/>
</dbReference>
<feature type="domain" description="Rubisco accumulation factor 1 helix turn helix" evidence="5">
    <location>
        <begin position="81"/>
        <end position="140"/>
    </location>
</feature>
<evidence type="ECO:0000259" key="3">
    <source>
        <dbReference type="Pfam" id="PF18087"/>
    </source>
</evidence>
<evidence type="ECO:0000313" key="6">
    <source>
        <dbReference type="EMBL" id="KAF4357848.1"/>
    </source>
</evidence>
<dbReference type="EMBL" id="JAATIQ010000146">
    <property type="protein sequence ID" value="KAF4377308.1"/>
    <property type="molecule type" value="Genomic_DNA"/>
</dbReference>
<dbReference type="GO" id="GO:0110102">
    <property type="term" value="P:ribulose bisphosphate carboxylase complex assembly"/>
    <property type="evidence" value="ECO:0007669"/>
    <property type="project" value="UniProtKB-ARBA"/>
</dbReference>
<dbReference type="Pfam" id="PF18579">
    <property type="entry name" value="Raf1_HTH"/>
    <property type="match status" value="1"/>
</dbReference>
<feature type="domain" description="Rubisco accumulation factor 1 C-terminal" evidence="3">
    <location>
        <begin position="281"/>
        <end position="437"/>
    </location>
</feature>
<dbReference type="PANTHER" id="PTHR35299">
    <property type="entry name" value="RUBISCO ACCUMULATION FACTOR 1"/>
    <property type="match status" value="1"/>
</dbReference>
<evidence type="ECO:0000259" key="4">
    <source>
        <dbReference type="Pfam" id="PF18578"/>
    </source>
</evidence>
<evidence type="ECO:0008006" key="9">
    <source>
        <dbReference type="Google" id="ProtNLM"/>
    </source>
</evidence>
<organism evidence="7 8">
    <name type="scientific">Cannabis sativa</name>
    <name type="common">Hemp</name>
    <name type="synonym">Marijuana</name>
    <dbReference type="NCBI Taxonomy" id="3483"/>
    <lineage>
        <taxon>Eukaryota</taxon>
        <taxon>Viridiplantae</taxon>
        <taxon>Streptophyta</taxon>
        <taxon>Embryophyta</taxon>
        <taxon>Tracheophyta</taxon>
        <taxon>Spermatophyta</taxon>
        <taxon>Magnoliopsida</taxon>
        <taxon>eudicotyledons</taxon>
        <taxon>Gunneridae</taxon>
        <taxon>Pentapetalae</taxon>
        <taxon>rosids</taxon>
        <taxon>fabids</taxon>
        <taxon>Rosales</taxon>
        <taxon>Cannabaceae</taxon>
        <taxon>Cannabis</taxon>
    </lineage>
</organism>
<proteinExistence type="predicted"/>
<protein>
    <recommendedName>
        <fullName evidence="9">Rubisco accumulation factor 1.1, chloroplastic</fullName>
    </recommendedName>
</protein>
<dbReference type="Pfam" id="PF18578">
    <property type="entry name" value="Raf1_N"/>
    <property type="match status" value="1"/>
</dbReference>
<dbReference type="AlphaFoldDB" id="A0A7J6G379"/>
<keyword evidence="1" id="KW-0143">Chaperone</keyword>
<evidence type="ECO:0000313" key="7">
    <source>
        <dbReference type="EMBL" id="KAF4377308.1"/>
    </source>
</evidence>
<evidence type="ECO:0000313" key="8">
    <source>
        <dbReference type="Proteomes" id="UP000583929"/>
    </source>
</evidence>
<evidence type="ECO:0000259" key="5">
    <source>
        <dbReference type="Pfam" id="PF18579"/>
    </source>
</evidence>
<dbReference type="EMBL" id="JAATIQ010000397">
    <property type="protein sequence ID" value="KAF4357848.1"/>
    <property type="molecule type" value="Genomic_DNA"/>
</dbReference>
<gene>
    <name evidence="6" type="ORF">G4B88_003582</name>
    <name evidence="7" type="ORF">G4B88_011143</name>
</gene>
<comment type="caution">
    <text evidence="7">The sequence shown here is derived from an EMBL/GenBank/DDBJ whole genome shotgun (WGS) entry which is preliminary data.</text>
</comment>
<sequence length="450" mass="49709">MAMAMLSFTANTLKPLSPFYHDKLFSSSPFTTLLFKPSNKPISATLTPSSSSSRNQQLQQQPYQPFRPPPSPLPNQFRSLDTPSRLEVLANRLGLWFEYAPIIPSLVQEGFTPSSIEEATGISGVEQNRLLVAAQVRESLIQSKTDPDIVAHFDAGGAELLYEIRLLSVQQRSAAAAFIIANGFDGKGAQDLARSMKDFPRRRGDKGWDSFDYTRPGDCLAFMYYRQGREHKSDSDKRATAFEQALKFAETEGAKARVLEELHGAEGNSEAKDELGDPVLVPVVRLKIGEVAEASSVVVLPVCRAEEREKEVLEAPGECRAEGEFNVVVADKGWKRWVVLPAWEPVVGLGKGGIVIAFSDARVLPWKTNKWYKEESILVVANRQRKEVATDDGVYLVAADGEGGLGEGLKVVRGLELKNLGVEECLATVIMVIRPPRDEMDSQLDDEDWD</sequence>
<dbReference type="InterPro" id="IPR040858">
    <property type="entry name" value="Raf1_C"/>
</dbReference>
<evidence type="ECO:0000256" key="1">
    <source>
        <dbReference type="ARBA" id="ARBA00023186"/>
    </source>
</evidence>
<feature type="domain" description="Rubisco accumulation factor 1 alpha-helical" evidence="4">
    <location>
        <begin position="153"/>
        <end position="262"/>
    </location>
</feature>